<evidence type="ECO:0000256" key="10">
    <source>
        <dbReference type="ARBA" id="ARBA00023163"/>
    </source>
</evidence>
<feature type="domain" description="TAZ-type" evidence="16">
    <location>
        <begin position="808"/>
        <end position="900"/>
    </location>
</feature>
<keyword evidence="18" id="KW-1185">Reference proteome</keyword>
<comment type="subcellular location">
    <subcellularLocation>
        <location evidence="1">Nucleus</location>
    </subcellularLocation>
</comment>
<keyword evidence="11" id="KW-0539">Nucleus</keyword>
<dbReference type="InterPro" id="IPR017907">
    <property type="entry name" value="Znf_RING_CS"/>
</dbReference>
<feature type="zinc finger region" description="TAZ-type" evidence="13">
    <location>
        <begin position="808"/>
        <end position="900"/>
    </location>
</feature>
<feature type="domain" description="TAZ-type" evidence="16">
    <location>
        <begin position="1002"/>
        <end position="1084"/>
    </location>
</feature>
<keyword evidence="10" id="KW-0804">Transcription</keyword>
<evidence type="ECO:0000256" key="6">
    <source>
        <dbReference type="ARBA" id="ARBA00022833"/>
    </source>
</evidence>
<feature type="compositionally biased region" description="Polar residues" evidence="15">
    <location>
        <begin position="302"/>
        <end position="312"/>
    </location>
</feature>
<name>A0ABR0AJN1_9CRUS</name>
<keyword evidence="3" id="KW-0808">Transferase</keyword>
<evidence type="ECO:0000259" key="16">
    <source>
        <dbReference type="PROSITE" id="PS50134"/>
    </source>
</evidence>
<dbReference type="InterPro" id="IPR035898">
    <property type="entry name" value="TAZ_dom_sf"/>
</dbReference>
<dbReference type="Pfam" id="PF00569">
    <property type="entry name" value="ZZ"/>
    <property type="match status" value="1"/>
</dbReference>
<evidence type="ECO:0000256" key="4">
    <source>
        <dbReference type="ARBA" id="ARBA00022723"/>
    </source>
</evidence>
<evidence type="ECO:0000256" key="15">
    <source>
        <dbReference type="SAM" id="MobiDB-lite"/>
    </source>
</evidence>
<dbReference type="InterPro" id="IPR000433">
    <property type="entry name" value="Znf_ZZ"/>
</dbReference>
<dbReference type="InterPro" id="IPR043145">
    <property type="entry name" value="Znf_ZZ_sf"/>
</dbReference>
<protein>
    <recommendedName>
        <fullName evidence="2">histone acetyltransferase</fullName>
        <ecNumber evidence="2">2.3.1.48</ecNumber>
    </recommendedName>
</protein>
<evidence type="ECO:0000313" key="17">
    <source>
        <dbReference type="EMBL" id="KAK4025298.1"/>
    </source>
</evidence>
<keyword evidence="14" id="KW-0175">Coiled coil</keyword>
<reference evidence="17 18" key="1">
    <citation type="journal article" date="2023" name="Nucleic Acids Res.">
        <title>The hologenome of Daphnia magna reveals possible DNA methylation and microbiome-mediated evolution of the host genome.</title>
        <authorList>
            <person name="Chaturvedi A."/>
            <person name="Li X."/>
            <person name="Dhandapani V."/>
            <person name="Marshall H."/>
            <person name="Kissane S."/>
            <person name="Cuenca-Cambronero M."/>
            <person name="Asole G."/>
            <person name="Calvet F."/>
            <person name="Ruiz-Romero M."/>
            <person name="Marangio P."/>
            <person name="Guigo R."/>
            <person name="Rago D."/>
            <person name="Mirbahai L."/>
            <person name="Eastwood N."/>
            <person name="Colbourne J.K."/>
            <person name="Zhou J."/>
            <person name="Mallon E."/>
            <person name="Orsini L."/>
        </authorList>
    </citation>
    <scope>NUCLEOTIDE SEQUENCE [LARGE SCALE GENOMIC DNA]</scope>
    <source>
        <strain evidence="17">LRV0_1</strain>
    </source>
</reference>
<keyword evidence="5 13" id="KW-0863">Zinc-finger</keyword>
<evidence type="ECO:0000256" key="11">
    <source>
        <dbReference type="ARBA" id="ARBA00023242"/>
    </source>
</evidence>
<dbReference type="PANTHER" id="PTHR13808">
    <property type="entry name" value="CBP/P300-RELATED"/>
    <property type="match status" value="1"/>
</dbReference>
<comment type="caution">
    <text evidence="17">The sequence shown here is derived from an EMBL/GenBank/DDBJ whole genome shotgun (WGS) entry which is preliminary data.</text>
</comment>
<evidence type="ECO:0000256" key="14">
    <source>
        <dbReference type="SAM" id="Coils"/>
    </source>
</evidence>
<keyword evidence="6 13" id="KW-0862">Zinc</keyword>
<dbReference type="Pfam" id="PF02135">
    <property type="entry name" value="zf-TAZ"/>
    <property type="match status" value="2"/>
</dbReference>
<dbReference type="Gene3D" id="3.30.60.90">
    <property type="match status" value="1"/>
</dbReference>
<keyword evidence="4 13" id="KW-0479">Metal-binding</keyword>
<accession>A0ABR0AJN1</accession>
<keyword evidence="8" id="KW-0805">Transcription regulation</keyword>
<evidence type="ECO:0000256" key="5">
    <source>
        <dbReference type="ARBA" id="ARBA00022771"/>
    </source>
</evidence>
<feature type="zinc finger region" description="TAZ-type" evidence="13">
    <location>
        <begin position="1002"/>
        <end position="1084"/>
    </location>
</feature>
<evidence type="ECO:0000256" key="8">
    <source>
        <dbReference type="ARBA" id="ARBA00023015"/>
    </source>
</evidence>
<evidence type="ECO:0000256" key="1">
    <source>
        <dbReference type="ARBA" id="ARBA00004123"/>
    </source>
</evidence>
<dbReference type="SUPFAM" id="SSF57850">
    <property type="entry name" value="RING/U-box"/>
    <property type="match status" value="1"/>
</dbReference>
<feature type="region of interest" description="Disordered" evidence="15">
    <location>
        <begin position="302"/>
        <end position="359"/>
    </location>
</feature>
<dbReference type="EC" id="2.3.1.48" evidence="2"/>
<evidence type="ECO:0000256" key="12">
    <source>
        <dbReference type="ARBA" id="ARBA00048017"/>
    </source>
</evidence>
<keyword evidence="9" id="KW-0010">Activator</keyword>
<gene>
    <name evidence="17" type="ORF">OUZ56_014373</name>
</gene>
<evidence type="ECO:0000256" key="2">
    <source>
        <dbReference type="ARBA" id="ARBA00013184"/>
    </source>
</evidence>
<dbReference type="EMBL" id="JAOYFB010000038">
    <property type="protein sequence ID" value="KAK4025298.1"/>
    <property type="molecule type" value="Genomic_DNA"/>
</dbReference>
<dbReference type="InterPro" id="IPR013178">
    <property type="entry name" value="Histone_AcTrfase_Rtt109/CBP"/>
</dbReference>
<feature type="coiled-coil region" evidence="14">
    <location>
        <begin position="531"/>
        <end position="600"/>
    </location>
</feature>
<dbReference type="Proteomes" id="UP001234178">
    <property type="component" value="Unassembled WGS sequence"/>
</dbReference>
<dbReference type="SMART" id="SM00551">
    <property type="entry name" value="ZnF_TAZ"/>
    <property type="match status" value="2"/>
</dbReference>
<keyword evidence="7" id="KW-0156">Chromatin regulator</keyword>
<dbReference type="PROSITE" id="PS50134">
    <property type="entry name" value="ZF_TAZ"/>
    <property type="match status" value="2"/>
</dbReference>
<evidence type="ECO:0000256" key="7">
    <source>
        <dbReference type="ARBA" id="ARBA00022853"/>
    </source>
</evidence>
<evidence type="ECO:0000256" key="9">
    <source>
        <dbReference type="ARBA" id="ARBA00023159"/>
    </source>
</evidence>
<dbReference type="Gene3D" id="1.20.1020.10">
    <property type="entry name" value="TAZ domain"/>
    <property type="match status" value="2"/>
</dbReference>
<feature type="coiled-coil region" evidence="14">
    <location>
        <begin position="399"/>
        <end position="426"/>
    </location>
</feature>
<sequence>MSNKNNLPKQSSFLDEEFISCENCLILFEKDETEQEPHHEKGCHHFFCPPCIQSLTSSDTRILTNCSGCNFFEKKSEKHKTTSWSDVDWCSNCNITASIGCREGKHVIQNANDLYTLCSQRIKVLSDETNYACEHTLRDCHKIKSAHEVILAWISWLQQKISLWNSSNTETIAQLESLKATMGFHMPPQKDVSTTINQIYQLTTEFQDKLQMARTTQVKVNNFFQTYRNVRWETAVSGQFSSSTETPSDPVNWFSTTLSNSNKPCMDVLSFLIRLLDREQAVPGSIPELSCSSDKDAVINQGSQAKNNSSMGESEKISGKGAARPSCQDIQRTNKRRLDEAPGSSTPFSKKVRLQSPDRVDNKHNRDDLIFYGTDGNAVNLTLKAKTDLQVASVNETFFQIIRTKLQSAENKLKIMEEKVAVLTKEKACQSEGTTNRIVRFETDLMLAVEKVELAEDSETIAHKESPIIFKHTKETREKYAMVLVLSTTDVEQLRAVRKQLETSRSELAIILHERTNQATPGEIAEPKVDGGLAEKRCNQLQKQVEEMKEAFGNSARQLTEVQKSNADLMSVQAQLQEEVRKARKESQKLQSKMIAAAANHAEELSRYRKYKTQFDGLKVEFEKLVTEKVTSVAVPVVADNKEKQHLIIARNEQVKQHNQNEDISRKIDRLLSPSRDQRRFAGSPMQSAVQIWEQATVVPQTEPRKGVLSQVVPNAITHQKNKQLQVWNFNAIASYILTELHCQGTDLRYDVCTICKSKVETRFHCAKCEYFILCIPCYQKGRHHHKMEILGFDLDIQEPPEGCRDIKEARKSKIDRRISSLLHSFQCCVANCREPYCKSMKLIISHNLSCKFKAAKSITEISLDSRSSCPTCAELVALIIYHAKLCTNPICIVPHCSSAKKKIKNFQNKLLIIQKAEREKHNKEPSSQPMSPFIQHNVNPALIAVPSTESLNWNQLQKRETPNVVMDVGWGAAPPVAPVAPYVAGSTGVTKTGTIRPTLTDAEKRNIVRENIILILHAHECQYGRNQRYQCPIPHCQAMKDVLHHVRTCESVKPCVPHCRSSRIIIHHLKNCRRGDCLYCLAMSEADRYNAITGPNPIVIASEPPKSNMCNATERVRNLGRVTNCSPGPSDHFSSRIL</sequence>
<dbReference type="SUPFAM" id="SSF57933">
    <property type="entry name" value="TAZ domain"/>
    <property type="match status" value="2"/>
</dbReference>
<evidence type="ECO:0000256" key="13">
    <source>
        <dbReference type="PROSITE-ProRule" id="PRU00203"/>
    </source>
</evidence>
<evidence type="ECO:0000313" key="18">
    <source>
        <dbReference type="Proteomes" id="UP001234178"/>
    </source>
</evidence>
<organism evidence="17 18">
    <name type="scientific">Daphnia magna</name>
    <dbReference type="NCBI Taxonomy" id="35525"/>
    <lineage>
        <taxon>Eukaryota</taxon>
        <taxon>Metazoa</taxon>
        <taxon>Ecdysozoa</taxon>
        <taxon>Arthropoda</taxon>
        <taxon>Crustacea</taxon>
        <taxon>Branchiopoda</taxon>
        <taxon>Diplostraca</taxon>
        <taxon>Cladocera</taxon>
        <taxon>Anomopoda</taxon>
        <taxon>Daphniidae</taxon>
        <taxon>Daphnia</taxon>
    </lineage>
</organism>
<dbReference type="SMART" id="SM00291">
    <property type="entry name" value="ZnF_ZZ"/>
    <property type="match status" value="1"/>
</dbReference>
<dbReference type="InterPro" id="IPR000197">
    <property type="entry name" value="Znf_TAZ"/>
</dbReference>
<proteinExistence type="predicted"/>
<comment type="catalytic activity">
    <reaction evidence="12">
        <text>L-lysyl-[protein] + acetyl-CoA = N(6)-acetyl-L-lysyl-[protein] + CoA + H(+)</text>
        <dbReference type="Rhea" id="RHEA:45948"/>
        <dbReference type="Rhea" id="RHEA-COMP:9752"/>
        <dbReference type="Rhea" id="RHEA-COMP:10731"/>
        <dbReference type="ChEBI" id="CHEBI:15378"/>
        <dbReference type="ChEBI" id="CHEBI:29969"/>
        <dbReference type="ChEBI" id="CHEBI:57287"/>
        <dbReference type="ChEBI" id="CHEBI:57288"/>
        <dbReference type="ChEBI" id="CHEBI:61930"/>
        <dbReference type="EC" id="2.3.1.48"/>
    </reaction>
</comment>
<evidence type="ECO:0000256" key="3">
    <source>
        <dbReference type="ARBA" id="ARBA00022679"/>
    </source>
</evidence>
<dbReference type="PANTHER" id="PTHR13808:SF1">
    <property type="entry name" value="HISTONE ACETYLTRANSFERASE"/>
    <property type="match status" value="1"/>
</dbReference>
<dbReference type="PROSITE" id="PS00518">
    <property type="entry name" value="ZF_RING_1"/>
    <property type="match status" value="1"/>
</dbReference>